<feature type="transmembrane region" description="Helical" evidence="8">
    <location>
        <begin position="466"/>
        <end position="496"/>
    </location>
</feature>
<evidence type="ECO:0000256" key="4">
    <source>
        <dbReference type="ARBA" id="ARBA00022538"/>
    </source>
</evidence>
<keyword evidence="7 8" id="KW-0472">Membrane</keyword>
<accession>A0A3D4V642</accession>
<feature type="transmembrane region" description="Helical" evidence="8">
    <location>
        <begin position="425"/>
        <end position="446"/>
    </location>
</feature>
<evidence type="ECO:0000256" key="3">
    <source>
        <dbReference type="ARBA" id="ARBA00022448"/>
    </source>
</evidence>
<evidence type="ECO:0000256" key="1">
    <source>
        <dbReference type="ARBA" id="ARBA00004141"/>
    </source>
</evidence>
<protein>
    <submittedName>
        <fullName evidence="10">Potassium transporter</fullName>
    </submittedName>
</protein>
<evidence type="ECO:0000313" key="10">
    <source>
        <dbReference type="EMBL" id="HCT56613.1"/>
    </source>
</evidence>
<organism evidence="10 11">
    <name type="scientific">Gemmatimonas aurantiaca</name>
    <dbReference type="NCBI Taxonomy" id="173480"/>
    <lineage>
        <taxon>Bacteria</taxon>
        <taxon>Pseudomonadati</taxon>
        <taxon>Gemmatimonadota</taxon>
        <taxon>Gemmatimonadia</taxon>
        <taxon>Gemmatimonadales</taxon>
        <taxon>Gemmatimonadaceae</taxon>
        <taxon>Gemmatimonas</taxon>
    </lineage>
</organism>
<feature type="transmembrane region" description="Helical" evidence="8">
    <location>
        <begin position="149"/>
        <end position="177"/>
    </location>
</feature>
<feature type="transmembrane region" description="Helical" evidence="8">
    <location>
        <begin position="117"/>
        <end position="137"/>
    </location>
</feature>
<feature type="transmembrane region" description="Helical" evidence="8">
    <location>
        <begin position="516"/>
        <end position="537"/>
    </location>
</feature>
<feature type="transmembrane region" description="Helical" evidence="8">
    <location>
        <begin position="59"/>
        <end position="79"/>
    </location>
</feature>
<reference evidence="10 11" key="1">
    <citation type="journal article" date="2018" name="Nat. Biotechnol.">
        <title>A standardized bacterial taxonomy based on genome phylogeny substantially revises the tree of life.</title>
        <authorList>
            <person name="Parks D.H."/>
            <person name="Chuvochina M."/>
            <person name="Waite D.W."/>
            <person name="Rinke C."/>
            <person name="Skarshewski A."/>
            <person name="Chaumeil P.A."/>
            <person name="Hugenholtz P."/>
        </authorList>
    </citation>
    <scope>NUCLEOTIDE SEQUENCE [LARGE SCALE GENOMIC DNA]</scope>
    <source>
        <strain evidence="10">UBA8844</strain>
    </source>
</reference>
<dbReference type="Gene3D" id="3.30.70.1450">
    <property type="entry name" value="Regulator of K+ conductance, C-terminal domain"/>
    <property type="match status" value="1"/>
</dbReference>
<dbReference type="AlphaFoldDB" id="A0A3D4V642"/>
<dbReference type="InterPro" id="IPR006153">
    <property type="entry name" value="Cation/H_exchanger_TM"/>
</dbReference>
<feature type="transmembrane region" description="Helical" evidence="8">
    <location>
        <begin position="189"/>
        <end position="208"/>
    </location>
</feature>
<dbReference type="GO" id="GO:1902600">
    <property type="term" value="P:proton transmembrane transport"/>
    <property type="evidence" value="ECO:0007669"/>
    <property type="project" value="InterPro"/>
</dbReference>
<comment type="similarity">
    <text evidence="2">Belongs to the monovalent cation:proton antiporter 2 (CPA2) transporter (TC 2.A.37) family.</text>
</comment>
<evidence type="ECO:0000256" key="5">
    <source>
        <dbReference type="ARBA" id="ARBA00022692"/>
    </source>
</evidence>
<feature type="transmembrane region" description="Helical" evidence="8">
    <location>
        <begin position="6"/>
        <end position="25"/>
    </location>
</feature>
<dbReference type="InterPro" id="IPR006037">
    <property type="entry name" value="RCK_C"/>
</dbReference>
<dbReference type="PANTHER" id="PTHR42751">
    <property type="entry name" value="SODIUM/HYDROGEN EXCHANGER FAMILY/TRKA DOMAIN PROTEIN"/>
    <property type="match status" value="1"/>
</dbReference>
<keyword evidence="3" id="KW-0813">Transport</keyword>
<feature type="transmembrane region" description="Helical" evidence="8">
    <location>
        <begin position="297"/>
        <end position="319"/>
    </location>
</feature>
<keyword evidence="4" id="KW-0633">Potassium transport</keyword>
<feature type="domain" description="RCK C-terminal" evidence="9">
    <location>
        <begin position="607"/>
        <end position="691"/>
    </location>
</feature>
<dbReference type="GO" id="GO:0015297">
    <property type="term" value="F:antiporter activity"/>
    <property type="evidence" value="ECO:0007669"/>
    <property type="project" value="InterPro"/>
</dbReference>
<dbReference type="SUPFAM" id="SSF116726">
    <property type="entry name" value="TrkA C-terminal domain-like"/>
    <property type="match status" value="1"/>
</dbReference>
<feature type="transmembrane region" description="Helical" evidence="8">
    <location>
        <begin position="220"/>
        <end position="253"/>
    </location>
</feature>
<dbReference type="Pfam" id="PF02080">
    <property type="entry name" value="TrkA_C"/>
    <property type="match status" value="1"/>
</dbReference>
<dbReference type="PROSITE" id="PS51202">
    <property type="entry name" value="RCK_C"/>
    <property type="match status" value="1"/>
</dbReference>
<comment type="caution">
    <text evidence="10">The sequence shown here is derived from an EMBL/GenBank/DDBJ whole genome shotgun (WGS) entry which is preliminary data.</text>
</comment>
<gene>
    <name evidence="10" type="ORF">DGD08_05290</name>
</gene>
<dbReference type="Pfam" id="PF00999">
    <property type="entry name" value="Na_H_Exchanger"/>
    <property type="match status" value="1"/>
</dbReference>
<keyword evidence="6 8" id="KW-1133">Transmembrane helix</keyword>
<keyword evidence="4" id="KW-0406">Ion transport</keyword>
<dbReference type="Gene3D" id="1.20.1530.20">
    <property type="match status" value="1"/>
</dbReference>
<evidence type="ECO:0000313" key="11">
    <source>
        <dbReference type="Proteomes" id="UP000264071"/>
    </source>
</evidence>
<keyword evidence="5 8" id="KW-0812">Transmembrane</keyword>
<proteinExistence type="inferred from homology"/>
<dbReference type="Proteomes" id="UP000264071">
    <property type="component" value="Unassembled WGS sequence"/>
</dbReference>
<dbReference type="EMBL" id="DPIY01000006">
    <property type="protein sequence ID" value="HCT56613.1"/>
    <property type="molecule type" value="Genomic_DNA"/>
</dbReference>
<comment type="subcellular location">
    <subcellularLocation>
        <location evidence="1">Membrane</location>
        <topology evidence="1">Multi-pass membrane protein</topology>
    </subcellularLocation>
</comment>
<feature type="transmembrane region" description="Helical" evidence="8">
    <location>
        <begin position="91"/>
        <end position="111"/>
    </location>
</feature>
<sequence length="692" mass="71730">MHDAHAFLANLTLVLCVGALTTYLFQRIRQPVVFGYLVAGMIVGPHVGVPLFADLSMVTTLSELGVIMLMFGLGLEFSLRKLVQVGPTAGVVALVDTSVMLVFGYGAAQLLGWSTLESVFCGAIVAISSTTIIVKAFAEQGVRGRFTELVFGILISEDLIAILLIAVLTTVAAGGGVSAGEVGITAGKLVLFLVGFVGIGLLVVPRLVRAIVRLDRPETTLIVSLGLCFGGALLALGAGYSVALGAFIMGSLVSESGEARRVEHLIAGVRDMFGAIFFVSVGMMIDPRLVAEHWGAVVLLSVVVIAGKLIAVSTGAFLMGNDVRTSTQAGMSLTQIGEFAFIIAALGLSSGVVREFLYPVAVAVSAITTLTTPLLIRASGPFASMVDRNLPRPLQTFVGLYGSWIERLRVASADAGLAPLIRRKVILLAVDALLLAGVVIGVAYAKGPLAGYVERTTAFSPGVSTVVLYGIAAMVAAPLIVGIVRVSAAFASLLAYRALPLAAGNRLDYAQAPRQVLMATLQLALVTVSGLLVVVVTGPFVPLGRGAVVLALVVGWLGVVFWRSTANLYGHTRAGAEVLIAALAKGMVAQQADAQESGHAPAPRDLTMVHRMLPGLGDPVPVLLLAESPAVGRTLGELQLRSLTGAVVLAITRGDEQVMLPVGSERLLVGDVVALAGSSEAIDAARLMLQLG</sequence>
<feature type="transmembrane region" description="Helical" evidence="8">
    <location>
        <begin position="265"/>
        <end position="285"/>
    </location>
</feature>
<dbReference type="InterPro" id="IPR036721">
    <property type="entry name" value="RCK_C_sf"/>
</dbReference>
<evidence type="ECO:0000259" key="9">
    <source>
        <dbReference type="PROSITE" id="PS51202"/>
    </source>
</evidence>
<evidence type="ECO:0000256" key="6">
    <source>
        <dbReference type="ARBA" id="ARBA00022989"/>
    </source>
</evidence>
<evidence type="ECO:0000256" key="8">
    <source>
        <dbReference type="SAM" id="Phobius"/>
    </source>
</evidence>
<feature type="transmembrane region" description="Helical" evidence="8">
    <location>
        <begin position="32"/>
        <end position="53"/>
    </location>
</feature>
<evidence type="ECO:0000256" key="2">
    <source>
        <dbReference type="ARBA" id="ARBA00005551"/>
    </source>
</evidence>
<dbReference type="GO" id="GO:0006813">
    <property type="term" value="P:potassium ion transport"/>
    <property type="evidence" value="ECO:0007669"/>
    <property type="project" value="UniProtKB-KW"/>
</dbReference>
<dbReference type="GO" id="GO:0016020">
    <property type="term" value="C:membrane"/>
    <property type="evidence" value="ECO:0007669"/>
    <property type="project" value="UniProtKB-SubCell"/>
</dbReference>
<name>A0A3D4V642_9BACT</name>
<dbReference type="PANTHER" id="PTHR42751:SF3">
    <property type="entry name" value="SODIUM_GLUTAMATE SYMPORTER"/>
    <property type="match status" value="1"/>
</dbReference>
<dbReference type="OMA" id="CSIMIWL"/>
<evidence type="ECO:0000256" key="7">
    <source>
        <dbReference type="ARBA" id="ARBA00023136"/>
    </source>
</evidence>
<feature type="transmembrane region" description="Helical" evidence="8">
    <location>
        <begin position="543"/>
        <end position="562"/>
    </location>
</feature>
<keyword evidence="4" id="KW-0630">Potassium</keyword>
<dbReference type="GO" id="GO:0008324">
    <property type="term" value="F:monoatomic cation transmembrane transporter activity"/>
    <property type="evidence" value="ECO:0007669"/>
    <property type="project" value="InterPro"/>
</dbReference>
<dbReference type="InterPro" id="IPR038770">
    <property type="entry name" value="Na+/solute_symporter_sf"/>
</dbReference>